<feature type="region of interest" description="Disordered" evidence="2">
    <location>
        <begin position="1"/>
        <end position="27"/>
    </location>
</feature>
<feature type="compositionally biased region" description="Low complexity" evidence="2">
    <location>
        <begin position="267"/>
        <end position="287"/>
    </location>
</feature>
<evidence type="ECO:0000313" key="4">
    <source>
        <dbReference type="Proteomes" id="UP000799766"/>
    </source>
</evidence>
<sequence>MNDAWFAQVPDSTARDTTNGAEVAGGTAIDRVKTPLRFLKYGSRIKPRKTNEMGHTGEQPRSSLDPPTGTVQRVSKGAGGSSADISSDGSACNRSRTSPPEIVPASSTLDLTVIEEPEIPKTCNVVVDVKDALFSNPPTPRVVTDIHYCANDHGNHPPGATNESSLSRAPSKNQIEVTTSISSSTEPISSYVSRSQSAATSASTDTTYATGKIGQCRKAAIRADLSPMEVAENRTRTVASRVKNSRPRKAKDVYEARRTIDEIVRKPVQSPQTSQPVSQPSTTSVPSTAPPTYPTPFQGHTTAHDMRGALQSNDFQSASMSLDGCKELHPRAQLAMSPVILVAEQAPVLESRRGTRPSQLALEDRRRGWSSAVAARDTQCPSGIDPVVPEGNTGCFAAPMERLGAPSSRSHCDVLKPLLDDSTRDESYDQPSMDDTLRLSGHGTIYECPRRENSRRWFTCAGAESTCEGSIRRTEPGESACLEARVEALERENELLKAALMAVLKTTSQPATYCVCSRGQYAAARHQRQENEVE</sequence>
<dbReference type="OrthoDB" id="3832538at2759"/>
<accession>A0A6A6P2Z0</accession>
<reference evidence="3" key="1">
    <citation type="journal article" date="2020" name="Stud. Mycol.">
        <title>101 Dothideomycetes genomes: a test case for predicting lifestyles and emergence of pathogens.</title>
        <authorList>
            <person name="Haridas S."/>
            <person name="Albert R."/>
            <person name="Binder M."/>
            <person name="Bloem J."/>
            <person name="Labutti K."/>
            <person name="Salamov A."/>
            <person name="Andreopoulos B."/>
            <person name="Baker S."/>
            <person name="Barry K."/>
            <person name="Bills G."/>
            <person name="Bluhm B."/>
            <person name="Cannon C."/>
            <person name="Castanera R."/>
            <person name="Culley D."/>
            <person name="Daum C."/>
            <person name="Ezra D."/>
            <person name="Gonzalez J."/>
            <person name="Henrissat B."/>
            <person name="Kuo A."/>
            <person name="Liang C."/>
            <person name="Lipzen A."/>
            <person name="Lutzoni F."/>
            <person name="Magnuson J."/>
            <person name="Mondo S."/>
            <person name="Nolan M."/>
            <person name="Ohm R."/>
            <person name="Pangilinan J."/>
            <person name="Park H.-J."/>
            <person name="Ramirez L."/>
            <person name="Alfaro M."/>
            <person name="Sun H."/>
            <person name="Tritt A."/>
            <person name="Yoshinaga Y."/>
            <person name="Zwiers L.-H."/>
            <person name="Turgeon B."/>
            <person name="Goodwin S."/>
            <person name="Spatafora J."/>
            <person name="Crous P."/>
            <person name="Grigoriev I."/>
        </authorList>
    </citation>
    <scope>NUCLEOTIDE SEQUENCE</scope>
    <source>
        <strain evidence="3">ATCC 16933</strain>
    </source>
</reference>
<evidence type="ECO:0000313" key="3">
    <source>
        <dbReference type="EMBL" id="KAF2458157.1"/>
    </source>
</evidence>
<protein>
    <submittedName>
        <fullName evidence="3">Uncharacterized protein</fullName>
    </submittedName>
</protein>
<dbReference type="EMBL" id="MU001678">
    <property type="protein sequence ID" value="KAF2458157.1"/>
    <property type="molecule type" value="Genomic_DNA"/>
</dbReference>
<keyword evidence="1" id="KW-0175">Coiled coil</keyword>
<feature type="compositionally biased region" description="Low complexity" evidence="2">
    <location>
        <begin position="175"/>
        <end position="208"/>
    </location>
</feature>
<dbReference type="AlphaFoldDB" id="A0A6A6P2Z0"/>
<feature type="coiled-coil region" evidence="1">
    <location>
        <begin position="479"/>
        <end position="506"/>
    </location>
</feature>
<name>A0A6A6P2Z0_9PEZI</name>
<evidence type="ECO:0000256" key="2">
    <source>
        <dbReference type="SAM" id="MobiDB-lite"/>
    </source>
</evidence>
<feature type="region of interest" description="Disordered" evidence="2">
    <location>
        <begin position="153"/>
        <end position="208"/>
    </location>
</feature>
<feature type="region of interest" description="Disordered" evidence="2">
    <location>
        <begin position="41"/>
        <end position="103"/>
    </location>
</feature>
<gene>
    <name evidence="3" type="ORF">BDY21DRAFT_363090</name>
</gene>
<feature type="region of interest" description="Disordered" evidence="2">
    <location>
        <begin position="262"/>
        <end position="303"/>
    </location>
</feature>
<proteinExistence type="predicted"/>
<keyword evidence="4" id="KW-1185">Reference proteome</keyword>
<feature type="compositionally biased region" description="Low complexity" evidence="2">
    <location>
        <begin position="81"/>
        <end position="91"/>
    </location>
</feature>
<dbReference type="Proteomes" id="UP000799766">
    <property type="component" value="Unassembled WGS sequence"/>
</dbReference>
<feature type="compositionally biased region" description="Polar residues" evidence="2">
    <location>
        <begin position="161"/>
        <end position="174"/>
    </location>
</feature>
<evidence type="ECO:0000256" key="1">
    <source>
        <dbReference type="SAM" id="Coils"/>
    </source>
</evidence>
<organism evidence="3 4">
    <name type="scientific">Lineolata rhizophorae</name>
    <dbReference type="NCBI Taxonomy" id="578093"/>
    <lineage>
        <taxon>Eukaryota</taxon>
        <taxon>Fungi</taxon>
        <taxon>Dikarya</taxon>
        <taxon>Ascomycota</taxon>
        <taxon>Pezizomycotina</taxon>
        <taxon>Dothideomycetes</taxon>
        <taxon>Dothideomycetes incertae sedis</taxon>
        <taxon>Lineolatales</taxon>
        <taxon>Lineolataceae</taxon>
        <taxon>Lineolata</taxon>
    </lineage>
</organism>